<comment type="similarity">
    <text evidence="1">To bacterial alkanal monooxygenase alpha and beta chains.</text>
</comment>
<keyword evidence="4" id="KW-1185">Reference proteome</keyword>
<dbReference type="SUPFAM" id="SSF51679">
    <property type="entry name" value="Bacterial luciferase-like"/>
    <property type="match status" value="1"/>
</dbReference>
<evidence type="ECO:0000259" key="2">
    <source>
        <dbReference type="Pfam" id="PF00296"/>
    </source>
</evidence>
<dbReference type="RefSeq" id="WP_231439911.1">
    <property type="nucleotide sequence ID" value="NZ_JAJOMB010000003.1"/>
</dbReference>
<name>A0A9X1SSK4_9ACTN</name>
<dbReference type="PANTHER" id="PTHR30137:SF6">
    <property type="entry name" value="LUCIFERASE-LIKE MONOOXYGENASE"/>
    <property type="match status" value="1"/>
</dbReference>
<dbReference type="Proteomes" id="UP001138997">
    <property type="component" value="Unassembled WGS sequence"/>
</dbReference>
<dbReference type="InterPro" id="IPR036661">
    <property type="entry name" value="Luciferase-like_sf"/>
</dbReference>
<organism evidence="3 4">
    <name type="scientific">Kineosporia babensis</name>
    <dbReference type="NCBI Taxonomy" id="499548"/>
    <lineage>
        <taxon>Bacteria</taxon>
        <taxon>Bacillati</taxon>
        <taxon>Actinomycetota</taxon>
        <taxon>Actinomycetes</taxon>
        <taxon>Kineosporiales</taxon>
        <taxon>Kineosporiaceae</taxon>
        <taxon>Kineosporia</taxon>
    </lineage>
</organism>
<dbReference type="NCBIfam" id="TIGR03558">
    <property type="entry name" value="oxido_grp_1"/>
    <property type="match status" value="1"/>
</dbReference>
<dbReference type="InterPro" id="IPR011251">
    <property type="entry name" value="Luciferase-like_dom"/>
</dbReference>
<comment type="caution">
    <text evidence="3">The sequence shown here is derived from an EMBL/GenBank/DDBJ whole genome shotgun (WGS) entry which is preliminary data.</text>
</comment>
<evidence type="ECO:0000256" key="1">
    <source>
        <dbReference type="ARBA" id="ARBA00007789"/>
    </source>
</evidence>
<gene>
    <name evidence="3" type="ORF">LR394_07595</name>
</gene>
<dbReference type="GO" id="GO:0016705">
    <property type="term" value="F:oxidoreductase activity, acting on paired donors, with incorporation or reduction of molecular oxygen"/>
    <property type="evidence" value="ECO:0007669"/>
    <property type="project" value="InterPro"/>
</dbReference>
<dbReference type="AlphaFoldDB" id="A0A9X1SSK4"/>
<dbReference type="InterPro" id="IPR019949">
    <property type="entry name" value="CmoO-like"/>
</dbReference>
<evidence type="ECO:0000313" key="4">
    <source>
        <dbReference type="Proteomes" id="UP001138997"/>
    </source>
</evidence>
<dbReference type="InterPro" id="IPR050766">
    <property type="entry name" value="Bact_Lucif_Oxidored"/>
</dbReference>
<dbReference type="Gene3D" id="3.20.20.30">
    <property type="entry name" value="Luciferase-like domain"/>
    <property type="match status" value="1"/>
</dbReference>
<dbReference type="GO" id="GO:0005829">
    <property type="term" value="C:cytosol"/>
    <property type="evidence" value="ECO:0007669"/>
    <property type="project" value="TreeGrafter"/>
</dbReference>
<accession>A0A9X1SSK4</accession>
<dbReference type="EMBL" id="JAJOMB010000003">
    <property type="protein sequence ID" value="MCD5310752.1"/>
    <property type="molecule type" value="Genomic_DNA"/>
</dbReference>
<sequence>MPKLSVLDMGVASSGTTVAESINDIRDLARTAERFGYERYWVAEHHGVPAFLTSATAVLIQAVAAATSTIRVGAGGIMLPNHASLLVAENFGTLETLHPGRIDLGLGSGVGGPGIVKELLRTRPPEDYEEQLTELLAYFRPGGGKTRMPLSVRVAEGHRPQIWGLGSSSGGARRAATHGLPFVYAQHLNADGMNEALRVYREEFRPSKTFPEPYVMVCVSVVCADSDEQAQFLAGPAVHIGYEKASGHQPGPLPTPEEVAAAGYPDDQLPAVDAIRSEMVVGSPGTVGKELDRILTESNGDELMITTSVHAVEDRVRSLELLSSL</sequence>
<feature type="domain" description="Luciferase-like" evidence="2">
    <location>
        <begin position="10"/>
        <end position="293"/>
    </location>
</feature>
<evidence type="ECO:0000313" key="3">
    <source>
        <dbReference type="EMBL" id="MCD5310752.1"/>
    </source>
</evidence>
<reference evidence="3" key="1">
    <citation type="submission" date="2021-11" db="EMBL/GenBank/DDBJ databases">
        <title>Streptomyces corallinus and Kineosporia corallina sp. nov., two new coral-derived marine actinobacteria.</title>
        <authorList>
            <person name="Buangrab K."/>
            <person name="Sutthacheep M."/>
            <person name="Yeemin T."/>
            <person name="Harunari E."/>
            <person name="Igarashi Y."/>
            <person name="Sripreechasak P."/>
            <person name="Kanchanasin P."/>
            <person name="Tanasupawat S."/>
            <person name="Phongsopitanun W."/>
        </authorList>
    </citation>
    <scope>NUCLEOTIDE SEQUENCE</scope>
    <source>
        <strain evidence="3">JCM 31032</strain>
    </source>
</reference>
<proteinExistence type="predicted"/>
<dbReference type="PANTHER" id="PTHR30137">
    <property type="entry name" value="LUCIFERASE-LIKE MONOOXYGENASE"/>
    <property type="match status" value="1"/>
</dbReference>
<protein>
    <submittedName>
        <fullName evidence="3">LLM class flavin-dependent oxidoreductase</fullName>
    </submittedName>
</protein>
<dbReference type="CDD" id="cd00347">
    <property type="entry name" value="Flavin_utilizing_monoxygenases"/>
    <property type="match status" value="2"/>
</dbReference>
<dbReference type="Pfam" id="PF00296">
    <property type="entry name" value="Bac_luciferase"/>
    <property type="match status" value="1"/>
</dbReference>